<evidence type="ECO:0000313" key="1">
    <source>
        <dbReference type="EMBL" id="MDD7965894.1"/>
    </source>
</evidence>
<protein>
    <submittedName>
        <fullName evidence="1">Uncharacterized protein</fullName>
    </submittedName>
</protein>
<keyword evidence="2" id="KW-1185">Reference proteome</keyword>
<organism evidence="1 2">
    <name type="scientific">Actinomycetospora lemnae</name>
    <dbReference type="NCBI Taxonomy" id="3019891"/>
    <lineage>
        <taxon>Bacteria</taxon>
        <taxon>Bacillati</taxon>
        <taxon>Actinomycetota</taxon>
        <taxon>Actinomycetes</taxon>
        <taxon>Pseudonocardiales</taxon>
        <taxon>Pseudonocardiaceae</taxon>
        <taxon>Actinomycetospora</taxon>
    </lineage>
</organism>
<dbReference type="EMBL" id="JAQZAO010000004">
    <property type="protein sequence ID" value="MDD7965894.1"/>
    <property type="molecule type" value="Genomic_DNA"/>
</dbReference>
<evidence type="ECO:0000313" key="2">
    <source>
        <dbReference type="Proteomes" id="UP001300763"/>
    </source>
</evidence>
<gene>
    <name evidence="1" type="ORF">PGB27_11115</name>
</gene>
<reference evidence="1 2" key="1">
    <citation type="submission" date="2023-02" db="EMBL/GenBank/DDBJ databases">
        <title>Genome sequencing required for Actinomycetospora new species description.</title>
        <authorList>
            <person name="Saimee Y."/>
            <person name="Duangmal K."/>
        </authorList>
    </citation>
    <scope>NUCLEOTIDE SEQUENCE [LARGE SCALE GENOMIC DNA]</scope>
    <source>
        <strain evidence="1 2">DW7H6</strain>
    </source>
</reference>
<dbReference type="Proteomes" id="UP001300763">
    <property type="component" value="Unassembled WGS sequence"/>
</dbReference>
<accession>A0ABT5SSR6</accession>
<name>A0ABT5SSR6_9PSEU</name>
<sequence>MLVAYHFDEDETPRRPYTPPLRVIEASCVLAIVEAVPAYRRHVTIRSGIPAVDRLRVEEHVAYALAEDLLNGASAWKTLSDDPHPYLIQLTDRRVSVELIDGLSLDDAIRVDELLKEDSGYLGALQVRQELPRPWVFYAAALPLSYRIHRNSVSLLYSADQDPEVAGEDNRDHAWLAELRDYLCSEPQISIGFGSSGYQDLSIIDKRSLEYAQKTARVDRVLGSLLSGVVADIYLRARMIDPDLIEVYDAALIAMEQHTGPEQLAQVALSCRRLLERLADALYPARPETVDGRNVSEDKYRNRLWAYIEEQMTSSTESAILLANLVDVGTRVNSLDAASNKGLHAKVVGSSEIHRLLVNLTVLVFDLMGLKKVDAKPAPSYDAEIAAEIGRLIRGDRDH</sequence>
<dbReference type="RefSeq" id="WP_274200428.1">
    <property type="nucleotide sequence ID" value="NZ_JAQZAO010000004.1"/>
</dbReference>
<proteinExistence type="predicted"/>
<comment type="caution">
    <text evidence="1">The sequence shown here is derived from an EMBL/GenBank/DDBJ whole genome shotgun (WGS) entry which is preliminary data.</text>
</comment>